<evidence type="ECO:0000256" key="2">
    <source>
        <dbReference type="ARBA" id="ARBA00007783"/>
    </source>
</evidence>
<keyword evidence="4 9" id="KW-1003">Cell membrane</keyword>
<name>A0A059W828_STRNR</name>
<dbReference type="PANTHER" id="PTHR30413:SF8">
    <property type="entry name" value="TRANSPORT PERMEASE PROTEIN"/>
    <property type="match status" value="1"/>
</dbReference>
<evidence type="ECO:0000256" key="3">
    <source>
        <dbReference type="ARBA" id="ARBA00022448"/>
    </source>
</evidence>
<sequence length="313" mass="34548">MPQTLAPPAPAPDPTDVRPSGSAPDPELRALAERHGLTVSGARPSLVEYTRQLWHRRHFITSFATAKLTAMYTTAKLGQLWQVITPLLNAGVYYLIFGVLIGTRKGVPDYIPYLVTGVFVFTFLQNSVMTGTRAISGNLGLVRALHFPRACLPISFCLAQLQQLLYSMAVLVVILLAFGQVPTWSWLLVFPALTLQFVFNTGLAMVMARLGSKTPDLAQLMPFIMRTWMYASGVMFSISLITQGKHLPKVVLVLLNGNPAAVYIDLMRFALIDSFTAHQLPPHVWAFAAGWALVAGFAGYVYFWKAEEQYGRG</sequence>
<evidence type="ECO:0000256" key="9">
    <source>
        <dbReference type="RuleBase" id="RU361157"/>
    </source>
</evidence>
<evidence type="ECO:0000256" key="7">
    <source>
        <dbReference type="ARBA" id="ARBA00022989"/>
    </source>
</evidence>
<dbReference type="InterPro" id="IPR047817">
    <property type="entry name" value="ABC2_TM_bact-type"/>
</dbReference>
<comment type="caution">
    <text evidence="11">The sequence shown here is derived from an EMBL/GenBank/DDBJ whole genome shotgun (WGS) entry which is preliminary data.</text>
</comment>
<keyword evidence="7 9" id="KW-1133">Transmembrane helix</keyword>
<dbReference type="InterPro" id="IPR013525">
    <property type="entry name" value="ABC2_TM"/>
</dbReference>
<dbReference type="GO" id="GO:0005886">
    <property type="term" value="C:plasma membrane"/>
    <property type="evidence" value="ECO:0007669"/>
    <property type="project" value="UniProtKB-SubCell"/>
</dbReference>
<protein>
    <recommendedName>
        <fullName evidence="9">Transport permease protein</fullName>
    </recommendedName>
</protein>
<evidence type="ECO:0000256" key="1">
    <source>
        <dbReference type="ARBA" id="ARBA00004429"/>
    </source>
</evidence>
<dbReference type="PANTHER" id="PTHR30413">
    <property type="entry name" value="INNER MEMBRANE TRANSPORT PERMEASE"/>
    <property type="match status" value="1"/>
</dbReference>
<gene>
    <name evidence="11" type="ORF">SALB_04240</name>
</gene>
<comment type="similarity">
    <text evidence="2 9">Belongs to the ABC-2 integral membrane protein family.</text>
</comment>
<feature type="compositionally biased region" description="Pro residues" evidence="10">
    <location>
        <begin position="1"/>
        <end position="13"/>
    </location>
</feature>
<dbReference type="Pfam" id="PF01061">
    <property type="entry name" value="ABC2_membrane"/>
    <property type="match status" value="1"/>
</dbReference>
<feature type="transmembrane region" description="Helical" evidence="9">
    <location>
        <begin position="150"/>
        <end position="178"/>
    </location>
</feature>
<evidence type="ECO:0000256" key="5">
    <source>
        <dbReference type="ARBA" id="ARBA00022519"/>
    </source>
</evidence>
<dbReference type="GO" id="GO:0140359">
    <property type="term" value="F:ABC-type transporter activity"/>
    <property type="evidence" value="ECO:0007669"/>
    <property type="project" value="InterPro"/>
</dbReference>
<accession>A0A059W828</accession>
<dbReference type="AlphaFoldDB" id="A0A059W828"/>
<comment type="subcellular location">
    <subcellularLocation>
        <location evidence="1">Cell inner membrane</location>
        <topology evidence="1">Multi-pass membrane protein</topology>
    </subcellularLocation>
    <subcellularLocation>
        <location evidence="9">Cell membrane</location>
        <topology evidence="9">Multi-pass membrane protein</topology>
    </subcellularLocation>
</comment>
<feature type="transmembrane region" description="Helical" evidence="9">
    <location>
        <begin position="184"/>
        <end position="206"/>
    </location>
</feature>
<evidence type="ECO:0000256" key="4">
    <source>
        <dbReference type="ARBA" id="ARBA00022475"/>
    </source>
</evidence>
<evidence type="ECO:0000313" key="11">
    <source>
        <dbReference type="EMBL" id="GCB91508.1"/>
    </source>
</evidence>
<keyword evidence="6 9" id="KW-0812">Transmembrane</keyword>
<evidence type="ECO:0000313" key="12">
    <source>
        <dbReference type="Proteomes" id="UP000288351"/>
    </source>
</evidence>
<proteinExistence type="inferred from homology"/>
<feature type="transmembrane region" description="Helical" evidence="9">
    <location>
        <begin position="227"/>
        <end position="244"/>
    </location>
</feature>
<dbReference type="GO" id="GO:0015920">
    <property type="term" value="P:lipopolysaccharide transport"/>
    <property type="evidence" value="ECO:0007669"/>
    <property type="project" value="TreeGrafter"/>
</dbReference>
<feature type="transmembrane region" description="Helical" evidence="9">
    <location>
        <begin position="250"/>
        <end position="271"/>
    </location>
</feature>
<evidence type="ECO:0000256" key="10">
    <source>
        <dbReference type="SAM" id="MobiDB-lite"/>
    </source>
</evidence>
<dbReference type="PROSITE" id="PS51012">
    <property type="entry name" value="ABC_TM2"/>
    <property type="match status" value="1"/>
</dbReference>
<organism evidence="11 12">
    <name type="scientific">Streptomyces noursei</name>
    <name type="common">Streptomyces albulus</name>
    <dbReference type="NCBI Taxonomy" id="1971"/>
    <lineage>
        <taxon>Bacteria</taxon>
        <taxon>Bacillati</taxon>
        <taxon>Actinomycetota</taxon>
        <taxon>Actinomycetes</taxon>
        <taxon>Kitasatosporales</taxon>
        <taxon>Streptomycetaceae</taxon>
        <taxon>Streptomyces</taxon>
    </lineage>
</organism>
<feature type="transmembrane region" description="Helical" evidence="9">
    <location>
        <begin position="283"/>
        <end position="303"/>
    </location>
</feature>
<keyword evidence="8 9" id="KW-0472">Membrane</keyword>
<reference evidence="11 12" key="1">
    <citation type="journal article" date="2019" name="Microbiol. Resour. Announc.">
        <title>Draft Genome Sequence of the Most Traditional epsilon-Poly-l-Lysine Producer, Streptomyces albulus NBRC14147.</title>
        <authorList>
            <person name="Yamanaka K."/>
            <person name="Hamano Y."/>
        </authorList>
    </citation>
    <scope>NUCLEOTIDE SEQUENCE [LARGE SCALE GENOMIC DNA]</scope>
    <source>
        <strain evidence="11 12">NBRC 14147</strain>
    </source>
</reference>
<dbReference type="STRING" id="68570.DC74_3431"/>
<feature type="transmembrane region" description="Helical" evidence="9">
    <location>
        <begin position="80"/>
        <end position="104"/>
    </location>
</feature>
<feature type="transmembrane region" description="Helical" evidence="9">
    <location>
        <begin position="110"/>
        <end position="129"/>
    </location>
</feature>
<dbReference type="RefSeq" id="WP_020930715.1">
    <property type="nucleotide sequence ID" value="NZ_BHXC01000006.1"/>
</dbReference>
<keyword evidence="5" id="KW-0997">Cell inner membrane</keyword>
<dbReference type="EMBL" id="BHXC01000006">
    <property type="protein sequence ID" value="GCB91508.1"/>
    <property type="molecule type" value="Genomic_DNA"/>
</dbReference>
<dbReference type="Proteomes" id="UP000288351">
    <property type="component" value="Unassembled WGS sequence"/>
</dbReference>
<feature type="region of interest" description="Disordered" evidence="10">
    <location>
        <begin position="1"/>
        <end position="25"/>
    </location>
</feature>
<evidence type="ECO:0000256" key="8">
    <source>
        <dbReference type="ARBA" id="ARBA00023136"/>
    </source>
</evidence>
<dbReference type="eggNOG" id="COG1682">
    <property type="taxonomic scope" value="Bacteria"/>
</dbReference>
<keyword evidence="3 9" id="KW-0813">Transport</keyword>
<evidence type="ECO:0000256" key="6">
    <source>
        <dbReference type="ARBA" id="ARBA00022692"/>
    </source>
</evidence>